<dbReference type="InterPro" id="IPR001279">
    <property type="entry name" value="Metallo-B-lactamas"/>
</dbReference>
<reference evidence="6" key="1">
    <citation type="journal article" date="2014" name="Int. J. Syst. Evol. Microbiol.">
        <title>Complete genome sequence of Corynebacterium casei LMG S-19264T (=DSM 44701T), isolated from a smear-ripened cheese.</title>
        <authorList>
            <consortium name="US DOE Joint Genome Institute (JGI-PGF)"/>
            <person name="Walter F."/>
            <person name="Albersmeier A."/>
            <person name="Kalinowski J."/>
            <person name="Ruckert C."/>
        </authorList>
    </citation>
    <scope>NUCLEOTIDE SEQUENCE</scope>
    <source>
        <strain evidence="6">CGMCC 1.15448</strain>
    </source>
</reference>
<evidence type="ECO:0000256" key="4">
    <source>
        <dbReference type="ARBA" id="ARBA00022833"/>
    </source>
</evidence>
<dbReference type="EMBL" id="BMJC01000004">
    <property type="protein sequence ID" value="GGB14163.1"/>
    <property type="molecule type" value="Genomic_DNA"/>
</dbReference>
<dbReference type="Gene3D" id="3.60.15.10">
    <property type="entry name" value="Ribonuclease Z/Hydroxyacylglutathione hydrolase-like"/>
    <property type="match status" value="1"/>
</dbReference>
<evidence type="ECO:0000313" key="7">
    <source>
        <dbReference type="Proteomes" id="UP000607559"/>
    </source>
</evidence>
<gene>
    <name evidence="6" type="ORF">GCM10011511_42410</name>
</gene>
<feature type="domain" description="Metallo-beta-lactamase" evidence="5">
    <location>
        <begin position="13"/>
        <end position="195"/>
    </location>
</feature>
<comment type="caution">
    <text evidence="6">The sequence shown here is derived from an EMBL/GenBank/DDBJ whole genome shotgun (WGS) entry which is preliminary data.</text>
</comment>
<dbReference type="GO" id="GO:0016787">
    <property type="term" value="F:hydrolase activity"/>
    <property type="evidence" value="ECO:0007669"/>
    <property type="project" value="UniProtKB-KW"/>
</dbReference>
<keyword evidence="7" id="KW-1185">Reference proteome</keyword>
<dbReference type="PANTHER" id="PTHR46233">
    <property type="entry name" value="HYDROXYACYLGLUTATHIONE HYDROLASE GLOC"/>
    <property type="match status" value="1"/>
</dbReference>
<dbReference type="AlphaFoldDB" id="A0A8J2XT34"/>
<sequence>MLSVKAFVFNPVQENTYVLSDQKDACCIIDPGCYFGNERTALKEYIEQQGLSPKILLNTHCHLDHVFGNKFVHETWDLTLHLHEKEAPVLANAPERGLMWGMPFENYRGELIFLTPGQSVTIGEHQLSILFLPGHSPGSVGFYSAKQGFLIGGDVLFRGSIGRTDLPGGDHATLLNSIRTQLWPLPDETVVYPGHGEPTTIGWEKKHNPFLNGRP</sequence>
<keyword evidence="3 6" id="KW-0378">Hydrolase</keyword>
<protein>
    <submittedName>
        <fullName evidence="6">MBL fold hydrolase</fullName>
    </submittedName>
</protein>
<dbReference type="SMART" id="SM00849">
    <property type="entry name" value="Lactamase_B"/>
    <property type="match status" value="1"/>
</dbReference>
<evidence type="ECO:0000259" key="5">
    <source>
        <dbReference type="SMART" id="SM00849"/>
    </source>
</evidence>
<dbReference type="SUPFAM" id="SSF56281">
    <property type="entry name" value="Metallo-hydrolase/oxidoreductase"/>
    <property type="match status" value="1"/>
</dbReference>
<name>A0A8J2XT34_9BACT</name>
<evidence type="ECO:0000256" key="1">
    <source>
        <dbReference type="ARBA" id="ARBA00001947"/>
    </source>
</evidence>
<dbReference type="RefSeq" id="WP_188935492.1">
    <property type="nucleotide sequence ID" value="NZ_BMJC01000004.1"/>
</dbReference>
<dbReference type="GO" id="GO:0046872">
    <property type="term" value="F:metal ion binding"/>
    <property type="evidence" value="ECO:0007669"/>
    <property type="project" value="UniProtKB-KW"/>
</dbReference>
<dbReference type="Pfam" id="PF00753">
    <property type="entry name" value="Lactamase_B"/>
    <property type="match status" value="1"/>
</dbReference>
<dbReference type="Proteomes" id="UP000607559">
    <property type="component" value="Unassembled WGS sequence"/>
</dbReference>
<evidence type="ECO:0000313" key="6">
    <source>
        <dbReference type="EMBL" id="GGB14163.1"/>
    </source>
</evidence>
<dbReference type="CDD" id="cd06262">
    <property type="entry name" value="metallo-hydrolase-like_MBL-fold"/>
    <property type="match status" value="1"/>
</dbReference>
<proteinExistence type="predicted"/>
<evidence type="ECO:0000256" key="3">
    <source>
        <dbReference type="ARBA" id="ARBA00022801"/>
    </source>
</evidence>
<keyword evidence="2" id="KW-0479">Metal-binding</keyword>
<dbReference type="InterPro" id="IPR051453">
    <property type="entry name" value="MBL_Glyoxalase_II"/>
</dbReference>
<organism evidence="6 7">
    <name type="scientific">Puia dinghuensis</name>
    <dbReference type="NCBI Taxonomy" id="1792502"/>
    <lineage>
        <taxon>Bacteria</taxon>
        <taxon>Pseudomonadati</taxon>
        <taxon>Bacteroidota</taxon>
        <taxon>Chitinophagia</taxon>
        <taxon>Chitinophagales</taxon>
        <taxon>Chitinophagaceae</taxon>
        <taxon>Puia</taxon>
    </lineage>
</organism>
<evidence type="ECO:0000256" key="2">
    <source>
        <dbReference type="ARBA" id="ARBA00022723"/>
    </source>
</evidence>
<accession>A0A8J2XT34</accession>
<dbReference type="PANTHER" id="PTHR46233:SF3">
    <property type="entry name" value="HYDROXYACYLGLUTATHIONE HYDROLASE GLOC"/>
    <property type="match status" value="1"/>
</dbReference>
<comment type="cofactor">
    <cofactor evidence="1">
        <name>Zn(2+)</name>
        <dbReference type="ChEBI" id="CHEBI:29105"/>
    </cofactor>
</comment>
<keyword evidence="4" id="KW-0862">Zinc</keyword>
<dbReference type="InterPro" id="IPR036866">
    <property type="entry name" value="RibonucZ/Hydroxyglut_hydro"/>
</dbReference>
<reference evidence="6" key="2">
    <citation type="submission" date="2020-09" db="EMBL/GenBank/DDBJ databases">
        <authorList>
            <person name="Sun Q."/>
            <person name="Zhou Y."/>
        </authorList>
    </citation>
    <scope>NUCLEOTIDE SEQUENCE</scope>
    <source>
        <strain evidence="6">CGMCC 1.15448</strain>
    </source>
</reference>